<evidence type="ECO:0000256" key="1">
    <source>
        <dbReference type="SAM" id="SignalP"/>
    </source>
</evidence>
<gene>
    <name evidence="2" type="ORF">JAO71_15510</name>
</gene>
<evidence type="ECO:0008006" key="4">
    <source>
        <dbReference type="Google" id="ProtNLM"/>
    </source>
</evidence>
<dbReference type="RefSeq" id="WP_028607269.1">
    <property type="nucleotide sequence ID" value="NZ_JAEMEF010000019.1"/>
</dbReference>
<accession>A0ABS1WQ00</accession>
<organism evidence="2 3">
    <name type="scientific">Olleya sediminilitoris</name>
    <dbReference type="NCBI Taxonomy" id="2795739"/>
    <lineage>
        <taxon>Bacteria</taxon>
        <taxon>Pseudomonadati</taxon>
        <taxon>Bacteroidota</taxon>
        <taxon>Flavobacteriia</taxon>
        <taxon>Flavobacteriales</taxon>
        <taxon>Flavobacteriaceae</taxon>
    </lineage>
</organism>
<sequence length="262" mass="29590">MKKTKLIIGLLVLLVNSTLLAQTVELSGVITGEDNVENIHILNKTALTNATSGKQGAFKIKAKLNDTIVFTSVQYKMLVKVVTKQDVLSKTLNVTLEVFTNQLDEVFITKPLSGNLSDDISNSTAKPKINFYDVGIPGYQGKQKTHVQKQLYEADHGKFVYVGLGAAVNFYKLLNTITGRTKKLKQMVKLENNDALLVRLKNDLAEDFFKTNPLDKKYHVEFFYFVQEDPLFKEKCGKSNLEALAFFKLKLKQYKQNLSEKE</sequence>
<dbReference type="EMBL" id="JAEMEF010000019">
    <property type="protein sequence ID" value="MBL7561206.1"/>
    <property type="molecule type" value="Genomic_DNA"/>
</dbReference>
<keyword evidence="1" id="KW-0732">Signal</keyword>
<dbReference type="InterPro" id="IPR008969">
    <property type="entry name" value="CarboxyPept-like_regulatory"/>
</dbReference>
<protein>
    <recommendedName>
        <fullName evidence="4">CarboxypepD_reg-like domain-containing protein</fullName>
    </recommendedName>
</protein>
<dbReference type="Proteomes" id="UP000605013">
    <property type="component" value="Unassembled WGS sequence"/>
</dbReference>
<proteinExistence type="predicted"/>
<evidence type="ECO:0000313" key="3">
    <source>
        <dbReference type="Proteomes" id="UP000605013"/>
    </source>
</evidence>
<dbReference type="SUPFAM" id="SSF49464">
    <property type="entry name" value="Carboxypeptidase regulatory domain-like"/>
    <property type="match status" value="1"/>
</dbReference>
<keyword evidence="3" id="KW-1185">Reference proteome</keyword>
<evidence type="ECO:0000313" key="2">
    <source>
        <dbReference type="EMBL" id="MBL7561206.1"/>
    </source>
</evidence>
<feature type="signal peptide" evidence="1">
    <location>
        <begin position="1"/>
        <end position="21"/>
    </location>
</feature>
<reference evidence="2 3" key="1">
    <citation type="submission" date="2020-12" db="EMBL/GenBank/DDBJ databases">
        <title>Olleya sediminilitoris sp. nov., isolated from a tidal flat.</title>
        <authorList>
            <person name="Park S."/>
            <person name="Yoon J.-H."/>
        </authorList>
    </citation>
    <scope>NUCLEOTIDE SEQUENCE [LARGE SCALE GENOMIC DNA]</scope>
    <source>
        <strain evidence="2 3">YSTF-M6</strain>
    </source>
</reference>
<comment type="caution">
    <text evidence="2">The sequence shown here is derived from an EMBL/GenBank/DDBJ whole genome shotgun (WGS) entry which is preliminary data.</text>
</comment>
<feature type="chain" id="PRO_5045480677" description="CarboxypepD_reg-like domain-containing protein" evidence="1">
    <location>
        <begin position="22"/>
        <end position="262"/>
    </location>
</feature>
<name>A0ABS1WQ00_9FLAO</name>